<dbReference type="InterPro" id="IPR050776">
    <property type="entry name" value="Ank_Repeat/CDKN_Inhibitor"/>
</dbReference>
<comment type="caution">
    <text evidence="5">The sequence shown here is derived from an EMBL/GenBank/DDBJ whole genome shotgun (WGS) entry which is preliminary data.</text>
</comment>
<gene>
    <name evidence="5" type="ORF">D0864_00622</name>
</gene>
<evidence type="ECO:0000256" key="1">
    <source>
        <dbReference type="ARBA" id="ARBA00022737"/>
    </source>
</evidence>
<dbReference type="InterPro" id="IPR036770">
    <property type="entry name" value="Ankyrin_rpt-contain_sf"/>
</dbReference>
<proteinExistence type="predicted"/>
<feature type="repeat" description="ANK" evidence="3">
    <location>
        <begin position="679"/>
        <end position="711"/>
    </location>
</feature>
<accession>A0A3M7HHN6</accession>
<dbReference type="PANTHER" id="PTHR24201">
    <property type="entry name" value="ANK_REP_REGION DOMAIN-CONTAINING PROTEIN"/>
    <property type="match status" value="1"/>
</dbReference>
<sequence length="714" mass="79504">MATKTVPSLLRSTTGRAVHFRLTPRPSNMGESREMMRLLTQFGEVEYFKNLAYDAYPAPNTCLAIFREESAAQECLRRTPIRFRMTRVNTTTTTGPTTPADSSDMNDPSSTDDPETRIFQLSANTARANFRDQIDSTEHHGSFKVDGKSAAQQDLARRYEMVFPLGVPTPMEIVTASYKLFRLYEEARGRQAKVHAANQLLRSIESAIDRLEQAGGDERVDKSSSALAQVRTARTAWAGLDECLQKFSANKQNEKSLISRARSVRCDLRWAFNILDGKVSELKQEIGLSLLAVMPTQIADLQGSMALLTAEMSELRSAPMLQTEPGKSLIVRTPFDPDSSSEHSASDVRSVVPLKTELADACWARQGGCHCRCHSKTSTALNDSRYTCIETQGWQAFGKTCNVEKCNARFICVRLRLAAARIWIPWAITIALHFDTGFAIPRISFTPSRVCRYTSPGFVELAKMSREYGMAFERRVASFKLLFSNGQASHTDIRPDGNGYLDLILRGPWPSGMRDAQWDLVKFLIVGAPESVLRNPRLLHHCARWIGEGPHMDMLATLLSFGLDPEHFDCSLFPAWPRSCDPGWLAEDLAPDPMFIDFLRACLQRQPGFAGCDDLTEAVLTGKDSGFESALRRATGESGVLRTLPNALGQTATHLAITSPRRLERLLQAGADPDCVDRGGLTPLMYAAAYGEQQSVLLLVEHHATWHLEENRYK</sequence>
<evidence type="ECO:0000256" key="3">
    <source>
        <dbReference type="PROSITE-ProRule" id="PRU00023"/>
    </source>
</evidence>
<keyword evidence="1" id="KW-0677">Repeat</keyword>
<evidence type="ECO:0000313" key="5">
    <source>
        <dbReference type="EMBL" id="RMZ12774.1"/>
    </source>
</evidence>
<dbReference type="SUPFAM" id="SSF48403">
    <property type="entry name" value="Ankyrin repeat"/>
    <property type="match status" value="1"/>
</dbReference>
<dbReference type="Gene3D" id="1.25.40.20">
    <property type="entry name" value="Ankyrin repeat-containing domain"/>
    <property type="match status" value="1"/>
</dbReference>
<dbReference type="SMART" id="SM00248">
    <property type="entry name" value="ANK"/>
    <property type="match status" value="3"/>
</dbReference>
<dbReference type="InterPro" id="IPR002110">
    <property type="entry name" value="Ankyrin_rpt"/>
</dbReference>
<evidence type="ECO:0000256" key="4">
    <source>
        <dbReference type="SAM" id="MobiDB-lite"/>
    </source>
</evidence>
<organism evidence="5 6">
    <name type="scientific">Hortaea werneckii</name>
    <name type="common">Black yeast</name>
    <name type="synonym">Cladosporium werneckii</name>
    <dbReference type="NCBI Taxonomy" id="91943"/>
    <lineage>
        <taxon>Eukaryota</taxon>
        <taxon>Fungi</taxon>
        <taxon>Dikarya</taxon>
        <taxon>Ascomycota</taxon>
        <taxon>Pezizomycotina</taxon>
        <taxon>Dothideomycetes</taxon>
        <taxon>Dothideomycetidae</taxon>
        <taxon>Mycosphaerellales</taxon>
        <taxon>Teratosphaeriaceae</taxon>
        <taxon>Hortaea</taxon>
    </lineage>
</organism>
<dbReference type="Pfam" id="PF12796">
    <property type="entry name" value="Ank_2"/>
    <property type="match status" value="1"/>
</dbReference>
<dbReference type="Proteomes" id="UP000269539">
    <property type="component" value="Unassembled WGS sequence"/>
</dbReference>
<reference evidence="5 6" key="1">
    <citation type="journal article" date="2018" name="BMC Genomics">
        <title>Genomic evidence for intraspecific hybridization in a clonal and extremely halotolerant yeast.</title>
        <authorList>
            <person name="Gostincar C."/>
            <person name="Stajich J.E."/>
            <person name="Zupancic J."/>
            <person name="Zalar P."/>
            <person name="Gunde-Cimerman N."/>
        </authorList>
    </citation>
    <scope>NUCLEOTIDE SEQUENCE [LARGE SCALE GENOMIC DNA]</scope>
    <source>
        <strain evidence="5 6">EXF-10513</strain>
    </source>
</reference>
<evidence type="ECO:0000313" key="6">
    <source>
        <dbReference type="Proteomes" id="UP000269539"/>
    </source>
</evidence>
<protein>
    <submittedName>
        <fullName evidence="5">Uncharacterized protein</fullName>
    </submittedName>
</protein>
<keyword evidence="2 3" id="KW-0040">ANK repeat</keyword>
<feature type="compositionally biased region" description="Polar residues" evidence="4">
    <location>
        <begin position="100"/>
        <end position="111"/>
    </location>
</feature>
<evidence type="ECO:0000256" key="2">
    <source>
        <dbReference type="ARBA" id="ARBA00023043"/>
    </source>
</evidence>
<dbReference type="EMBL" id="QWIO01000034">
    <property type="protein sequence ID" value="RMZ12774.1"/>
    <property type="molecule type" value="Genomic_DNA"/>
</dbReference>
<dbReference type="VEuPathDB" id="FungiDB:BTJ68_01244"/>
<feature type="region of interest" description="Disordered" evidence="4">
    <location>
        <begin position="88"/>
        <end position="113"/>
    </location>
</feature>
<dbReference type="AlphaFoldDB" id="A0A3M7HHN6"/>
<name>A0A3M7HHN6_HORWE</name>
<dbReference type="PROSITE" id="PS50088">
    <property type="entry name" value="ANK_REPEAT"/>
    <property type="match status" value="1"/>
</dbReference>
<feature type="compositionally biased region" description="Low complexity" evidence="4">
    <location>
        <begin position="90"/>
        <end position="99"/>
    </location>
</feature>